<protein>
    <submittedName>
        <fullName evidence="2">Uncharacterized protein</fullName>
    </submittedName>
</protein>
<reference evidence="2" key="1">
    <citation type="submission" date="2021-02" db="EMBL/GenBank/DDBJ databases">
        <authorList>
            <person name="Nowell W R."/>
        </authorList>
    </citation>
    <scope>NUCLEOTIDE SEQUENCE</scope>
</reference>
<proteinExistence type="predicted"/>
<comment type="caution">
    <text evidence="2">The sequence shown here is derived from an EMBL/GenBank/DDBJ whole genome shotgun (WGS) entry which is preliminary data.</text>
</comment>
<accession>A0A815EQB7</accession>
<evidence type="ECO:0000313" key="3">
    <source>
        <dbReference type="Proteomes" id="UP000663832"/>
    </source>
</evidence>
<dbReference type="EMBL" id="CAJNOI010000191">
    <property type="protein sequence ID" value="CAF1171822.1"/>
    <property type="molecule type" value="Genomic_DNA"/>
</dbReference>
<dbReference type="Proteomes" id="UP000663877">
    <property type="component" value="Unassembled WGS sequence"/>
</dbReference>
<dbReference type="Proteomes" id="UP000663832">
    <property type="component" value="Unassembled WGS sequence"/>
</dbReference>
<evidence type="ECO:0000313" key="2">
    <source>
        <dbReference type="EMBL" id="CAF1315153.1"/>
    </source>
</evidence>
<evidence type="ECO:0000313" key="1">
    <source>
        <dbReference type="EMBL" id="CAF1171822.1"/>
    </source>
</evidence>
<keyword evidence="3" id="KW-1185">Reference proteome</keyword>
<sequence length="196" mass="22884">MNVPEIVVDEEIFYHVRSLRFEMGCSHTTCSCRKVLCRLLNQMPYLECLDTPEVEFLSGCPSLPPIKRLIRKDCHAKLVNLLVKRLPYLTTLLLNHLSTYPNEMSEVVGPLFINLPLFESISFPSGGGWCGNDRTPYRKYIQEALQLIQNMNNSLSNIQLNWKNTHVKKVVKIMIFMRNLMRSRFKWHDFHSLVID</sequence>
<dbReference type="AlphaFoldDB" id="A0A815EQB7"/>
<dbReference type="EMBL" id="CAJNOM010000280">
    <property type="protein sequence ID" value="CAF1315153.1"/>
    <property type="molecule type" value="Genomic_DNA"/>
</dbReference>
<gene>
    <name evidence="1" type="ORF">BJG266_LOCUS25241</name>
    <name evidence="2" type="ORF">QVE165_LOCUS32014</name>
</gene>
<name>A0A815EQB7_9BILA</name>
<organism evidence="2 3">
    <name type="scientific">Adineta steineri</name>
    <dbReference type="NCBI Taxonomy" id="433720"/>
    <lineage>
        <taxon>Eukaryota</taxon>
        <taxon>Metazoa</taxon>
        <taxon>Spiralia</taxon>
        <taxon>Gnathifera</taxon>
        <taxon>Rotifera</taxon>
        <taxon>Eurotatoria</taxon>
        <taxon>Bdelloidea</taxon>
        <taxon>Adinetida</taxon>
        <taxon>Adinetidae</taxon>
        <taxon>Adineta</taxon>
    </lineage>
</organism>